<gene>
    <name evidence="3" type="ORF">P4T90_18820</name>
</gene>
<evidence type="ECO:0000313" key="3">
    <source>
        <dbReference type="EMBL" id="MED1205105.1"/>
    </source>
</evidence>
<dbReference type="PANTHER" id="PTHR35146">
    <property type="entry name" value="UPF0178 PROTEIN YAII"/>
    <property type="match status" value="1"/>
</dbReference>
<evidence type="ECO:0000256" key="1">
    <source>
        <dbReference type="ARBA" id="ARBA00008522"/>
    </source>
</evidence>
<evidence type="ECO:0000313" key="4">
    <source>
        <dbReference type="Proteomes" id="UP001341444"/>
    </source>
</evidence>
<comment type="caution">
    <text evidence="3">The sequence shown here is derived from an EMBL/GenBank/DDBJ whole genome shotgun (WGS) entry which is preliminary data.</text>
</comment>
<dbReference type="InterPro" id="IPR003791">
    <property type="entry name" value="UPF0178"/>
</dbReference>
<name>A0ABU6MK95_9BACI</name>
<dbReference type="CDD" id="cd18720">
    <property type="entry name" value="PIN_YqxD-like"/>
    <property type="match status" value="1"/>
</dbReference>
<comment type="similarity">
    <text evidence="1 2">Belongs to the UPF0178 family.</text>
</comment>
<organism evidence="3 4">
    <name type="scientific">Heyndrickxia acidicola</name>
    <dbReference type="NCBI Taxonomy" id="209389"/>
    <lineage>
        <taxon>Bacteria</taxon>
        <taxon>Bacillati</taxon>
        <taxon>Bacillota</taxon>
        <taxon>Bacilli</taxon>
        <taxon>Bacillales</taxon>
        <taxon>Bacillaceae</taxon>
        <taxon>Heyndrickxia</taxon>
    </lineage>
</organism>
<accession>A0ABU6MK95</accession>
<dbReference type="EMBL" id="JARMAB010000030">
    <property type="protein sequence ID" value="MED1205105.1"/>
    <property type="molecule type" value="Genomic_DNA"/>
</dbReference>
<reference evidence="3 4" key="1">
    <citation type="submission" date="2023-03" db="EMBL/GenBank/DDBJ databases">
        <title>Bacillus Genome Sequencing.</title>
        <authorList>
            <person name="Dunlap C."/>
        </authorList>
    </citation>
    <scope>NUCLEOTIDE SEQUENCE [LARGE SCALE GENOMIC DNA]</scope>
    <source>
        <strain evidence="3 4">B-23453</strain>
    </source>
</reference>
<dbReference type="NCBIfam" id="NF001095">
    <property type="entry name" value="PRK00124.1"/>
    <property type="match status" value="1"/>
</dbReference>
<proteinExistence type="inferred from homology"/>
<dbReference type="HAMAP" id="MF_00489">
    <property type="entry name" value="UPF0178"/>
    <property type="match status" value="1"/>
</dbReference>
<dbReference type="PANTHER" id="PTHR35146:SF1">
    <property type="entry name" value="UPF0178 PROTEIN YAII"/>
    <property type="match status" value="1"/>
</dbReference>
<protein>
    <recommendedName>
        <fullName evidence="2">UPF0178 protein P4T90_18820</fullName>
    </recommendedName>
</protein>
<keyword evidence="4" id="KW-1185">Reference proteome</keyword>
<dbReference type="Pfam" id="PF02639">
    <property type="entry name" value="DUF188"/>
    <property type="match status" value="1"/>
</dbReference>
<sequence>MTELTQPAIFVDADSCPVKNEIAHISMEFRLHVVFVASYAHKTAESQYGKWIYVDPDKESADLYILNHVRKYDVVVTQDIGLASMLLPKRVYSISPRGREYKEDMIATALDLRYLSAKARRQGKYDKGPKAFKTEDRKAFTKKFAEILSKIVSGERNI</sequence>
<dbReference type="Proteomes" id="UP001341444">
    <property type="component" value="Unassembled WGS sequence"/>
</dbReference>
<evidence type="ECO:0000256" key="2">
    <source>
        <dbReference type="HAMAP-Rule" id="MF_00489"/>
    </source>
</evidence>